<feature type="transmembrane region" description="Helical" evidence="1">
    <location>
        <begin position="341"/>
        <end position="368"/>
    </location>
</feature>
<dbReference type="EMBL" id="KJ778805">
    <property type="protein sequence ID" value="AIG62814.1"/>
    <property type="molecule type" value="Genomic_DNA"/>
</dbReference>
<gene>
    <name evidence="3" type="primary">wzy</name>
</gene>
<feature type="transmembrane region" description="Helical" evidence="1">
    <location>
        <begin position="23"/>
        <end position="41"/>
    </location>
</feature>
<proteinExistence type="predicted"/>
<protein>
    <submittedName>
        <fullName evidence="3">O-antigen polymerase</fullName>
    </submittedName>
</protein>
<feature type="transmembrane region" description="Helical" evidence="1">
    <location>
        <begin position="220"/>
        <end position="239"/>
    </location>
</feature>
<dbReference type="RefSeq" id="WP_001471757.1">
    <property type="nucleotide sequence ID" value="NZ_AP027652.1"/>
</dbReference>
<reference evidence="3" key="1">
    <citation type="journal article" date="2014" name="DNA Res.">
        <title>A complete view of the genetic diversity of the Escherichia coli O-antigen biosynthesis gene cluster.</title>
        <authorList>
            <person name="Iguchi A."/>
            <person name="Iyoda S."/>
            <person name="Kikuchi T."/>
            <person name="Ogura Y."/>
            <person name="Katsura K."/>
            <person name="Ohnishi M."/>
            <person name="Hayashi T."/>
            <person name="Thomson N.R."/>
        </authorList>
    </citation>
    <scope>NUCLEOTIDE SEQUENCE</scope>
    <source>
        <strain evidence="3">H509a</strain>
    </source>
</reference>
<feature type="transmembrane region" description="Helical" evidence="1">
    <location>
        <begin position="117"/>
        <end position="135"/>
    </location>
</feature>
<dbReference type="AlphaFoldDB" id="A0A0A8J5E3"/>
<name>A0A0A8J5E3_ECOLX</name>
<evidence type="ECO:0000313" key="3">
    <source>
        <dbReference type="EMBL" id="BAQ01456.1"/>
    </source>
</evidence>
<feature type="transmembrane region" description="Helical" evidence="1">
    <location>
        <begin position="190"/>
        <end position="214"/>
    </location>
</feature>
<dbReference type="EMBL" id="AB812045">
    <property type="protein sequence ID" value="BAQ01456.1"/>
    <property type="molecule type" value="Genomic_DNA"/>
</dbReference>
<feature type="transmembrane region" description="Helical" evidence="1">
    <location>
        <begin position="279"/>
        <end position="296"/>
    </location>
</feature>
<evidence type="ECO:0000256" key="1">
    <source>
        <dbReference type="SAM" id="Phobius"/>
    </source>
</evidence>
<keyword evidence="1" id="KW-0472">Membrane</keyword>
<keyword evidence="1" id="KW-1133">Transmembrane helix</keyword>
<feature type="transmembrane region" description="Helical" evidence="1">
    <location>
        <begin position="316"/>
        <end position="334"/>
    </location>
</feature>
<keyword evidence="1" id="KW-0812">Transmembrane</keyword>
<sequence>MAFIRFVNFLIIFFISIDMGGELGIRNVSFLLLVLLIAYYIVTCKKIKFRLPYVLLIILFLGYPVASLFIGMSNNFDADTGISQISIFVFAFLYFLKRIIEEDNNLPLMPIQYFNNAMLIISLFYVLMLISYQFFPSIFNSIALYIHDRGAGFAGVRTENGVGFANIYLKSSLFLIFTYCCFLKRNTIKAAIIILATVITTSKALLLTEVLLLVTKLKGRLISVVVFVSALLLFIAIYFDEIMVVFNYMNETLQGNSETYLVRVHHFEDLVALFSENPINFLFGFGAGSSFFSSYYGKYIFNIELDHLNAIRKFGLIWFLSFMWLVFFNIIQLVRLKRNELALGLFLSFVLAGTNPVLLSPIFFILLIECHLLTLKVPCSTSGLHNSKV</sequence>
<reference evidence="2" key="2">
    <citation type="journal article" date="2016" name="PLoS ONE">
        <title>Comparison of O-Antigen Gene Clusters of All O-Serogroups of Escherichia coli and Proposal for Adopting a New Nomenclature for O-Typing.</title>
        <authorList>
            <person name="DebRoy C."/>
            <person name="Fratamico P.M."/>
            <person name="Yan X."/>
            <person name="Baranzoni G."/>
            <person name="Liu Y."/>
            <person name="Needleman D.S."/>
            <person name="Tebbs R."/>
            <person name="O'Connell C.D."/>
            <person name="Allred A."/>
            <person name="Swimley M."/>
            <person name="Mwangi M."/>
            <person name="Kapur V."/>
            <person name="Raygoza Garay J.A."/>
            <person name="Roberts E.L."/>
            <person name="Katani R."/>
        </authorList>
    </citation>
    <scope>NUCLEOTIDE SEQUENCE</scope>
    <source>
        <strain evidence="2">H 509a</strain>
    </source>
</reference>
<accession>A0A0A8J5E3</accession>
<feature type="transmembrane region" description="Helical" evidence="1">
    <location>
        <begin position="53"/>
        <end position="72"/>
    </location>
</feature>
<feature type="transmembrane region" description="Helical" evidence="1">
    <location>
        <begin position="78"/>
        <end position="96"/>
    </location>
</feature>
<dbReference type="PATRIC" id="fig|562.7070.peg.5097"/>
<organism evidence="3">
    <name type="scientific">Escherichia coli</name>
    <dbReference type="NCBI Taxonomy" id="562"/>
    <lineage>
        <taxon>Bacteria</taxon>
        <taxon>Pseudomonadati</taxon>
        <taxon>Pseudomonadota</taxon>
        <taxon>Gammaproteobacteria</taxon>
        <taxon>Enterobacterales</taxon>
        <taxon>Enterobacteriaceae</taxon>
        <taxon>Escherichia</taxon>
    </lineage>
</organism>
<evidence type="ECO:0000313" key="2">
    <source>
        <dbReference type="EMBL" id="AIG62814.1"/>
    </source>
</evidence>